<dbReference type="SMART" id="SM00637">
    <property type="entry name" value="CBD_II"/>
    <property type="match status" value="1"/>
</dbReference>
<keyword evidence="2" id="KW-0378">Hydrolase</keyword>
<dbReference type="Gene3D" id="2.60.40.290">
    <property type="match status" value="1"/>
</dbReference>
<keyword evidence="6" id="KW-0624">Polysaccharide degradation</keyword>
<dbReference type="PROSITE" id="PS51257">
    <property type="entry name" value="PROKAR_LIPOPROTEIN"/>
    <property type="match status" value="1"/>
</dbReference>
<dbReference type="InterPro" id="IPR000556">
    <property type="entry name" value="Glyco_hydro_48F"/>
</dbReference>
<evidence type="ECO:0000256" key="3">
    <source>
        <dbReference type="ARBA" id="ARBA00023001"/>
    </source>
</evidence>
<evidence type="ECO:0000256" key="1">
    <source>
        <dbReference type="ARBA" id="ARBA00022729"/>
    </source>
</evidence>
<dbReference type="InterPro" id="IPR023309">
    <property type="entry name" value="Endo-1-4-beta-glucanase_dom2"/>
</dbReference>
<feature type="domain" description="CBM2" evidence="9">
    <location>
        <begin position="28"/>
        <end position="137"/>
    </location>
</feature>
<dbReference type="InterPro" id="IPR008928">
    <property type="entry name" value="6-hairpin_glycosidase_sf"/>
</dbReference>
<dbReference type="InterPro" id="IPR027390">
    <property type="entry name" value="Endoglucanase_F_dom3"/>
</dbReference>
<evidence type="ECO:0000313" key="11">
    <source>
        <dbReference type="Proteomes" id="UP001527866"/>
    </source>
</evidence>
<keyword evidence="4" id="KW-0119">Carbohydrate metabolism</keyword>
<feature type="compositionally biased region" description="Polar residues" evidence="7">
    <location>
        <begin position="427"/>
        <end position="441"/>
    </location>
</feature>
<feature type="region of interest" description="Disordered" evidence="7">
    <location>
        <begin position="423"/>
        <end position="470"/>
    </location>
</feature>
<feature type="chain" id="PRO_5045564090" evidence="8">
    <location>
        <begin position="32"/>
        <end position="967"/>
    </location>
</feature>
<dbReference type="RefSeq" id="WP_270689248.1">
    <property type="nucleotide sequence ID" value="NZ_JAQFWQ010000100.1"/>
</dbReference>
<dbReference type="InterPro" id="IPR008965">
    <property type="entry name" value="CBM2/CBM3_carb-bd_dom_sf"/>
</dbReference>
<proteinExistence type="predicted"/>
<dbReference type="InterPro" id="IPR001919">
    <property type="entry name" value="CBD2"/>
</dbReference>
<keyword evidence="1 8" id="KW-0732">Signal</keyword>
<evidence type="ECO:0000256" key="2">
    <source>
        <dbReference type="ARBA" id="ARBA00022801"/>
    </source>
</evidence>
<evidence type="ECO:0000256" key="4">
    <source>
        <dbReference type="ARBA" id="ARBA00023277"/>
    </source>
</evidence>
<dbReference type="InterPro" id="IPR012341">
    <property type="entry name" value="6hp_glycosidase-like_sf"/>
</dbReference>
<dbReference type="PROSITE" id="PS51173">
    <property type="entry name" value="CBM2"/>
    <property type="match status" value="1"/>
</dbReference>
<gene>
    <name evidence="10" type="ORF">O4J56_25470</name>
</gene>
<dbReference type="Pfam" id="PF00553">
    <property type="entry name" value="CBM_2"/>
    <property type="match status" value="1"/>
</dbReference>
<evidence type="ECO:0000256" key="7">
    <source>
        <dbReference type="SAM" id="MobiDB-lite"/>
    </source>
</evidence>
<reference evidence="10 11" key="1">
    <citation type="submission" date="2023-01" db="EMBL/GenBank/DDBJ databases">
        <title>Draft genome sequence of Nocardiopsis sp. RSe5-2 isolated from halophytes.</title>
        <authorList>
            <person name="Duangmal K."/>
            <person name="Chantavorakit T."/>
        </authorList>
    </citation>
    <scope>NUCLEOTIDE SEQUENCE [LARGE SCALE GENOMIC DNA]</scope>
    <source>
        <strain evidence="10 11">RSe5-2</strain>
    </source>
</reference>
<dbReference type="Gene3D" id="2.60.40.10">
    <property type="entry name" value="Immunoglobulins"/>
    <property type="match status" value="1"/>
</dbReference>
<evidence type="ECO:0000256" key="5">
    <source>
        <dbReference type="ARBA" id="ARBA00023295"/>
    </source>
</evidence>
<sequence length="967" mass="103314">MSPRHRPLRLLAGVLTAALAAVLAPAAPAHAAASCSVDYQVADEWGGGFTAAVTVVNGDEPVSGWSLGWTFPDGQQITNGWNGGFSQDGADVTVTHPGWNPDLDPGEAASFGFQASLSGANGAPTGFTLNGTPCGDEGGNTAPEVALTAPEDGAVLLAEDPIALAAEASDADGEVERVVFQADGTEIASDDTAPYTADWSGAEPGRYSLTATAVDDQGAATTSAPVAVQVLGEPAITARPSAVSVRQGGTSSFTLELSTPPEDAVQVEVARTGGSEDITVADGASLAFGPDDWDEPREVVVASADNGGEPASAVLTASAEGYGSAEVEVTEIDASASAYDEAFLEQYDKIKDPASGYFREFDGLLVPYHSVETLIVEAPDHGHATTSEAFSYYLWLEASYGRVTGDWQPFTDAWASLEEHIIPGTRDQPTNGSYDPSSPATYSPEHDEPQGYPSALDQSVPTGEDPLAEELSGTYGTDEVYGMHWLLDVDNTYGYGFCGDGSDDAPAYINTFQRGSQESVWETVPHPSCETYAHGGENGFLDLFTDDQQYSQQWRYTNAPDADARAVQVAHLAQTWAEEQGNAGAVAEVVDDAARMGDYLRYAMYDKYFKRIGDCAGEHECPGGQGKNSAHYLMSWYYAWGGADESAQYPWAWRIGGSSAHQGYQNPVAAYALSETEELTPESPTAAEDWATSMDRQLEFVQWLQSAEGGIAGGATNSWAGRYAEPPEDAATFYGMYYDWQPVWHDPPSNNWFGFQVWNMERIAQLYSTTGDERAGAILDAWVPWVLENTEIGAGGEFAVPSDLEWSGSPDDWTGSPTGNPDLHVEVTAHGQDVGVAAALAKTLMHYSAGSGDTAARTAAEGLLDALLEHRDDLGIAVEETRADYARFDDEVYIPQGWSGEMANGDPVEPGSTFASIRSFYRDDPQWPKVEAYLEDPDGPAPAFTYHRFWSQTEIATAFAVHDELFG</sequence>
<dbReference type="PRINTS" id="PR00844">
    <property type="entry name" value="GLHYDRLASE48"/>
</dbReference>
<feature type="signal peptide" evidence="8">
    <location>
        <begin position="1"/>
        <end position="31"/>
    </location>
</feature>
<comment type="caution">
    <text evidence="10">The sequence shown here is derived from an EMBL/GenBank/DDBJ whole genome shotgun (WGS) entry which is preliminary data.</text>
</comment>
<evidence type="ECO:0000256" key="8">
    <source>
        <dbReference type="SAM" id="SignalP"/>
    </source>
</evidence>
<dbReference type="InterPro" id="IPR013783">
    <property type="entry name" value="Ig-like_fold"/>
</dbReference>
<dbReference type="Proteomes" id="UP001527866">
    <property type="component" value="Unassembled WGS sequence"/>
</dbReference>
<accession>A0ABT4UAP5</accession>
<dbReference type="Gene3D" id="2.170.160.10">
    <property type="entry name" value="Endo-1,4-beta-glucanase f. Domain 2"/>
    <property type="match status" value="1"/>
</dbReference>
<keyword evidence="5" id="KW-0326">Glycosidase</keyword>
<keyword evidence="11" id="KW-1185">Reference proteome</keyword>
<dbReference type="EMBL" id="JAQFWQ010000100">
    <property type="protein sequence ID" value="MDA2814021.1"/>
    <property type="molecule type" value="Genomic_DNA"/>
</dbReference>
<dbReference type="InterPro" id="IPR012291">
    <property type="entry name" value="CBM2_carb-bd_dom_sf"/>
</dbReference>
<dbReference type="Gene3D" id="4.10.870.10">
    <property type="entry name" value="Endo-1,4-beta-glucanase f. Domain 3"/>
    <property type="match status" value="1"/>
</dbReference>
<dbReference type="SUPFAM" id="SSF48208">
    <property type="entry name" value="Six-hairpin glycosidases"/>
    <property type="match status" value="1"/>
</dbReference>
<dbReference type="Gene3D" id="1.50.10.10">
    <property type="match status" value="1"/>
</dbReference>
<evidence type="ECO:0000259" key="9">
    <source>
        <dbReference type="PROSITE" id="PS51173"/>
    </source>
</evidence>
<evidence type="ECO:0000256" key="6">
    <source>
        <dbReference type="ARBA" id="ARBA00023326"/>
    </source>
</evidence>
<evidence type="ECO:0000313" key="10">
    <source>
        <dbReference type="EMBL" id="MDA2814021.1"/>
    </source>
</evidence>
<protein>
    <submittedName>
        <fullName evidence="10">Cellulose binding domain-containing protein</fullName>
    </submittedName>
</protein>
<dbReference type="Pfam" id="PF02011">
    <property type="entry name" value="Glyco_hydro_48"/>
    <property type="match status" value="1"/>
</dbReference>
<keyword evidence="3" id="KW-0136">Cellulose degradation</keyword>
<dbReference type="SUPFAM" id="SSF49384">
    <property type="entry name" value="Carbohydrate-binding domain"/>
    <property type="match status" value="1"/>
</dbReference>
<name>A0ABT4UAP5_9ACTN</name>
<dbReference type="Pfam" id="PF17957">
    <property type="entry name" value="Big_7"/>
    <property type="match status" value="1"/>
</dbReference>
<organism evidence="10 11">
    <name type="scientific">Nocardiopsis endophytica</name>
    <dbReference type="NCBI Taxonomy" id="3018445"/>
    <lineage>
        <taxon>Bacteria</taxon>
        <taxon>Bacillati</taxon>
        <taxon>Actinomycetota</taxon>
        <taxon>Actinomycetes</taxon>
        <taxon>Streptosporangiales</taxon>
        <taxon>Nocardiopsidaceae</taxon>
        <taxon>Nocardiopsis</taxon>
    </lineage>
</organism>